<protein>
    <submittedName>
        <fullName evidence="2">Acyl transferase</fullName>
    </submittedName>
</protein>
<dbReference type="Gene3D" id="3.40.50.12780">
    <property type="entry name" value="N-terminal domain of ligase-like"/>
    <property type="match status" value="1"/>
</dbReference>
<sequence>MNTLHHDIFTIKDETMFNRIALDVFQYQYNNIPVYRQFVEQLNKIHPQHYSEIPFLPISFFKTHKICKENTPEDVLFMSSGTTGQIRSKHYVEDSSLYIRSFEQAYHLLIGGPKKQVILALLPNYIEQGNSSLVFMVDHLIKQSGDPLSGFLLNQPEEVLKRYEEAVIRGKEIVVFGVSYALLDLAEKGFSFQHARIIETGGMKGRREELSKSELHERLKTGMHVEYISSEYGMTELLSQAYSNKNGVFECPPWMKICIRDINDPFSYTADGKSGGINVIDLANINSCSFIATEDLGKKRGETFEILGRIDLSDLRGCNLLVQ</sequence>
<reference evidence="2" key="1">
    <citation type="submission" date="2020-09" db="EMBL/GenBank/DDBJ databases">
        <title>Taishania pollutisoli gen. nov., sp. nov., Isolated from Tetrabromobisphenol A-Contaminated Soil.</title>
        <authorList>
            <person name="Chen Q."/>
        </authorList>
    </citation>
    <scope>NUCLEOTIDE SEQUENCE</scope>
    <source>
        <strain evidence="2">CZZ-1</strain>
    </source>
</reference>
<gene>
    <name evidence="2" type="ORF">H9Y05_08355</name>
</gene>
<dbReference type="GO" id="GO:0016740">
    <property type="term" value="F:transferase activity"/>
    <property type="evidence" value="ECO:0007669"/>
    <property type="project" value="UniProtKB-KW"/>
</dbReference>
<dbReference type="InterPro" id="IPR007534">
    <property type="entry name" value="LuxE"/>
</dbReference>
<evidence type="ECO:0000313" key="2">
    <source>
        <dbReference type="EMBL" id="MBC9812482.1"/>
    </source>
</evidence>
<dbReference type="AlphaFoldDB" id="A0A8J6P5Z0"/>
<evidence type="ECO:0000313" key="3">
    <source>
        <dbReference type="Proteomes" id="UP000652681"/>
    </source>
</evidence>
<dbReference type="GO" id="GO:0008218">
    <property type="term" value="P:bioluminescence"/>
    <property type="evidence" value="ECO:0007669"/>
    <property type="project" value="InterPro"/>
</dbReference>
<comment type="caution">
    <text evidence="2">The sequence shown here is derived from an EMBL/GenBank/DDBJ whole genome shotgun (WGS) entry which is preliminary data.</text>
</comment>
<proteinExistence type="predicted"/>
<dbReference type="EMBL" id="JACVEL010000004">
    <property type="protein sequence ID" value="MBC9812482.1"/>
    <property type="molecule type" value="Genomic_DNA"/>
</dbReference>
<keyword evidence="3" id="KW-1185">Reference proteome</keyword>
<feature type="domain" description="Acyl-protein synthetase LuxE" evidence="1">
    <location>
        <begin position="13"/>
        <end position="321"/>
    </location>
</feature>
<accession>A0A8J6P5Z0</accession>
<dbReference type="Pfam" id="PF04443">
    <property type="entry name" value="LuxE"/>
    <property type="match status" value="1"/>
</dbReference>
<dbReference type="Proteomes" id="UP000652681">
    <property type="component" value="Unassembled WGS sequence"/>
</dbReference>
<organism evidence="2 3">
    <name type="scientific">Taishania pollutisoli</name>
    <dbReference type="NCBI Taxonomy" id="2766479"/>
    <lineage>
        <taxon>Bacteria</taxon>
        <taxon>Pseudomonadati</taxon>
        <taxon>Bacteroidota</taxon>
        <taxon>Flavobacteriia</taxon>
        <taxon>Flavobacteriales</taxon>
        <taxon>Crocinitomicaceae</taxon>
        <taxon>Taishania</taxon>
    </lineage>
</organism>
<evidence type="ECO:0000259" key="1">
    <source>
        <dbReference type="Pfam" id="PF04443"/>
    </source>
</evidence>
<dbReference type="InterPro" id="IPR042099">
    <property type="entry name" value="ANL_N_sf"/>
</dbReference>
<keyword evidence="2" id="KW-0808">Transferase</keyword>
<dbReference type="GO" id="GO:0047474">
    <property type="term" value="F:long-chain fatty acid--protein ligase activity"/>
    <property type="evidence" value="ECO:0007669"/>
    <property type="project" value="InterPro"/>
</dbReference>
<name>A0A8J6P5Z0_9FLAO</name>
<dbReference type="RefSeq" id="WP_216714023.1">
    <property type="nucleotide sequence ID" value="NZ_JACVEL010000004.1"/>
</dbReference>